<dbReference type="Proteomes" id="UP000019486">
    <property type="component" value="Unassembled WGS sequence"/>
</dbReference>
<keyword evidence="7" id="KW-1185">Reference proteome</keyword>
<dbReference type="PANTHER" id="PTHR11748">
    <property type="entry name" value="D-LACTATE DEHYDROGENASE"/>
    <property type="match status" value="1"/>
</dbReference>
<dbReference type="STRING" id="1385369.N825_05205"/>
<dbReference type="GO" id="GO:0008720">
    <property type="term" value="F:D-lactate dehydrogenase (NAD+) activity"/>
    <property type="evidence" value="ECO:0007669"/>
    <property type="project" value="TreeGrafter"/>
</dbReference>
<dbReference type="Pfam" id="PF02913">
    <property type="entry name" value="FAD-oxidase_C"/>
    <property type="match status" value="1"/>
</dbReference>
<evidence type="ECO:0000313" key="6">
    <source>
        <dbReference type="EMBL" id="EWY35656.1"/>
    </source>
</evidence>
<accession>W9GSN0</accession>
<evidence type="ECO:0000256" key="2">
    <source>
        <dbReference type="ARBA" id="ARBA00022630"/>
    </source>
</evidence>
<dbReference type="EMBL" id="AVFL01000101">
    <property type="protein sequence ID" value="EWY35656.1"/>
    <property type="molecule type" value="Genomic_DNA"/>
</dbReference>
<evidence type="ECO:0000256" key="1">
    <source>
        <dbReference type="ARBA" id="ARBA00001974"/>
    </source>
</evidence>
<dbReference type="PANTHER" id="PTHR11748:SF111">
    <property type="entry name" value="D-LACTATE DEHYDROGENASE, MITOCHONDRIAL-RELATED"/>
    <property type="match status" value="1"/>
</dbReference>
<gene>
    <name evidence="6" type="ORF">N825_05205</name>
</gene>
<proteinExistence type="predicted"/>
<dbReference type="PATRIC" id="fig|1385369.3.peg.7282"/>
<keyword evidence="2" id="KW-0285">Flavoprotein</keyword>
<dbReference type="InterPro" id="IPR016164">
    <property type="entry name" value="FAD-linked_Oxase-like_C"/>
</dbReference>
<evidence type="ECO:0000256" key="3">
    <source>
        <dbReference type="ARBA" id="ARBA00022827"/>
    </source>
</evidence>
<dbReference type="GO" id="GO:0050660">
    <property type="term" value="F:flavin adenine dinucleotide binding"/>
    <property type="evidence" value="ECO:0007669"/>
    <property type="project" value="InterPro"/>
</dbReference>
<evidence type="ECO:0000313" key="7">
    <source>
        <dbReference type="Proteomes" id="UP000019486"/>
    </source>
</evidence>
<name>W9GSN0_9PROT</name>
<keyword evidence="3" id="KW-0274">FAD</keyword>
<reference evidence="6 7" key="1">
    <citation type="submission" date="2013-08" db="EMBL/GenBank/DDBJ databases">
        <title>The genome sequence of Skermanella stibiiresistens.</title>
        <authorList>
            <person name="Zhu W."/>
            <person name="Wang G."/>
        </authorList>
    </citation>
    <scope>NUCLEOTIDE SEQUENCE [LARGE SCALE GENOMIC DNA]</scope>
    <source>
        <strain evidence="6 7">SB22</strain>
    </source>
</reference>
<evidence type="ECO:0000256" key="4">
    <source>
        <dbReference type="ARBA" id="ARBA00023002"/>
    </source>
</evidence>
<evidence type="ECO:0000259" key="5">
    <source>
        <dbReference type="Pfam" id="PF02913"/>
    </source>
</evidence>
<feature type="domain" description="FAD-binding oxidoreductase/transferase type 4 C-terminal" evidence="5">
    <location>
        <begin position="8"/>
        <end position="108"/>
    </location>
</feature>
<sequence>MARRWRRQAFAAAVCPFPTIKDAVDTVITTIQSGVPVARIELLDEVQMRAVIAYSKLDYAVAPTLFFEFPGTEAGVAEQAEMVSAIAAEFGGTGASIQRWRMARKVMPPLHPPA</sequence>
<comment type="cofactor">
    <cofactor evidence="1">
        <name>FAD</name>
        <dbReference type="ChEBI" id="CHEBI:57692"/>
    </cofactor>
</comment>
<dbReference type="GO" id="GO:0004458">
    <property type="term" value="F:D-lactate dehydrogenase (cytochrome) activity"/>
    <property type="evidence" value="ECO:0007669"/>
    <property type="project" value="TreeGrafter"/>
</dbReference>
<dbReference type="SUPFAM" id="SSF55103">
    <property type="entry name" value="FAD-linked oxidases, C-terminal domain"/>
    <property type="match status" value="1"/>
</dbReference>
<dbReference type="InterPro" id="IPR004113">
    <property type="entry name" value="FAD-bd_oxidored_4_C"/>
</dbReference>
<organism evidence="6 7">
    <name type="scientific">Skermanella stibiiresistens SB22</name>
    <dbReference type="NCBI Taxonomy" id="1385369"/>
    <lineage>
        <taxon>Bacteria</taxon>
        <taxon>Pseudomonadati</taxon>
        <taxon>Pseudomonadota</taxon>
        <taxon>Alphaproteobacteria</taxon>
        <taxon>Rhodospirillales</taxon>
        <taxon>Azospirillaceae</taxon>
        <taxon>Skermanella</taxon>
    </lineage>
</organism>
<protein>
    <recommendedName>
        <fullName evidence="5">FAD-binding oxidoreductase/transferase type 4 C-terminal domain-containing protein</fullName>
    </recommendedName>
</protein>
<keyword evidence="4" id="KW-0560">Oxidoreductase</keyword>
<dbReference type="AlphaFoldDB" id="W9GSN0"/>
<comment type="caution">
    <text evidence="6">The sequence shown here is derived from an EMBL/GenBank/DDBJ whole genome shotgun (WGS) entry which is preliminary data.</text>
</comment>
<dbReference type="GO" id="GO:1903457">
    <property type="term" value="P:lactate catabolic process"/>
    <property type="evidence" value="ECO:0007669"/>
    <property type="project" value="TreeGrafter"/>
</dbReference>